<name>A0A8J6N2M6_9DELT</name>
<comment type="caution">
    <text evidence="2">The sequence shown here is derived from an EMBL/GenBank/DDBJ whole genome shotgun (WGS) entry which is preliminary data.</text>
</comment>
<dbReference type="InterPro" id="IPR006151">
    <property type="entry name" value="Shikm_DH/Glu-tRNA_Rdtase"/>
</dbReference>
<dbReference type="InterPro" id="IPR036291">
    <property type="entry name" value="NAD(P)-bd_dom_sf"/>
</dbReference>
<evidence type="ECO:0000313" key="3">
    <source>
        <dbReference type="Proteomes" id="UP000650524"/>
    </source>
</evidence>
<proteinExistence type="predicted"/>
<sequence>MKQIVSISLGPGSEDYEFDTEFMRQDFNIKRFGTDGDIDKTVEMLLKWEKKADAIGLGGMKFPDAIGFRGSASKYTEKLDMLSSRIQTPVTMGSTLRNVAHEWSLRHIEFKFGSYFSNARVLFLSGMSNYRIAKVMAEFTDNLSFADPVLENGISKLLTSLKDLEMYAGGVHEVLKWVPSKRLSSSVTPIARWNEYIMRKAMQKANVIVVPYYGFYDYLEDSTLEELGGKTIITSSAYDDRVRFLKDRGVEVIIDSAPKVLERVVGFDILGALILAALGKRQDEVTDDDLLEIISDERMDPRVVYPSGDPKRVNRFAFVIHPLSQEFFKKEKALDFVSKVAPPPFMDAVEKIMAYSPPFVYSKVTGIKSPTGVEAEGWLIAVGGTPKQMLSHKPEFTYDRLLQAAKMAKRMGAQIMGLGAFTKVVGDAGVTVAKQAEIPITTGNSYSASGALWAAADAVRRMGLIKIKKGKKIKGKTMVFGATGAIGSVCCRLLAKAFEEVFMVGRNTAKLLALRESILEETPDVKLHVSTRTDKYLPDMDVVVTATSGAGKAILDITKVKPGCVITDVARPLDLSLEDVAKRPDVLVIESGEIELPGNPEMKNIGLPPKVAYACLAETIVLALEGRFEIFTIGRDIEWEKVREIYKLGLKHGMKLAAISGVNGVFTNEDILRVKRLAIKARKTWKRGRG</sequence>
<dbReference type="EMBL" id="JACNJD010000304">
    <property type="protein sequence ID" value="MBC8178699.1"/>
    <property type="molecule type" value="Genomic_DNA"/>
</dbReference>
<organism evidence="2 3">
    <name type="scientific">Candidatus Desulfacyla euxinica</name>
    <dbReference type="NCBI Taxonomy" id="2841693"/>
    <lineage>
        <taxon>Bacteria</taxon>
        <taxon>Deltaproteobacteria</taxon>
        <taxon>Candidatus Desulfacyla</taxon>
    </lineage>
</organism>
<dbReference type="Pfam" id="PF01488">
    <property type="entry name" value="Shikimate_DH"/>
    <property type="match status" value="1"/>
</dbReference>
<dbReference type="SUPFAM" id="SSF51735">
    <property type="entry name" value="NAD(P)-binding Rossmann-fold domains"/>
    <property type="match status" value="1"/>
</dbReference>
<dbReference type="Gene3D" id="3.40.50.720">
    <property type="entry name" value="NAD(P)-binding Rossmann-like Domain"/>
    <property type="match status" value="1"/>
</dbReference>
<dbReference type="Proteomes" id="UP000650524">
    <property type="component" value="Unassembled WGS sequence"/>
</dbReference>
<feature type="domain" description="Quinate/shikimate 5-dehydrogenase/glutamyl-tRNA reductase" evidence="1">
    <location>
        <begin position="474"/>
        <end position="576"/>
    </location>
</feature>
<protein>
    <submittedName>
        <fullName evidence="2">Dehydrogenase</fullName>
    </submittedName>
</protein>
<accession>A0A8J6N2M6</accession>
<dbReference type="AlphaFoldDB" id="A0A8J6N2M6"/>
<gene>
    <name evidence="2" type="ORF">H8E19_14945</name>
</gene>
<evidence type="ECO:0000313" key="2">
    <source>
        <dbReference type="EMBL" id="MBC8178699.1"/>
    </source>
</evidence>
<evidence type="ECO:0000259" key="1">
    <source>
        <dbReference type="Pfam" id="PF01488"/>
    </source>
</evidence>
<reference evidence="2 3" key="1">
    <citation type="submission" date="2020-08" db="EMBL/GenBank/DDBJ databases">
        <title>Bridging the membrane lipid divide: bacteria of the FCB group superphylum have the potential to synthesize archaeal ether lipids.</title>
        <authorList>
            <person name="Villanueva L."/>
            <person name="Von Meijenfeldt F.A.B."/>
            <person name="Westbye A.B."/>
            <person name="Yadav S."/>
            <person name="Hopmans E.C."/>
            <person name="Dutilh B.E."/>
            <person name="Sinninghe Damste J.S."/>
        </authorList>
    </citation>
    <scope>NUCLEOTIDE SEQUENCE [LARGE SCALE GENOMIC DNA]</scope>
    <source>
        <strain evidence="2">NIOZ-UU27</strain>
    </source>
</reference>